<organism evidence="2 3">
    <name type="scientific">Pochonia chlamydosporia 170</name>
    <dbReference type="NCBI Taxonomy" id="1380566"/>
    <lineage>
        <taxon>Eukaryota</taxon>
        <taxon>Fungi</taxon>
        <taxon>Dikarya</taxon>
        <taxon>Ascomycota</taxon>
        <taxon>Pezizomycotina</taxon>
        <taxon>Sordariomycetes</taxon>
        <taxon>Hypocreomycetidae</taxon>
        <taxon>Hypocreales</taxon>
        <taxon>Clavicipitaceae</taxon>
        <taxon>Pochonia</taxon>
    </lineage>
</organism>
<evidence type="ECO:0000313" key="3">
    <source>
        <dbReference type="Proteomes" id="UP000078397"/>
    </source>
</evidence>
<keyword evidence="3" id="KW-1185">Reference proteome</keyword>
<dbReference type="RefSeq" id="XP_018135777.1">
    <property type="nucleotide sequence ID" value="XM_018292754.2"/>
</dbReference>
<dbReference type="OrthoDB" id="4959729at2759"/>
<name>A0A179EWA9_METCM</name>
<dbReference type="STRING" id="1380566.A0A179EWA9"/>
<reference evidence="2 3" key="1">
    <citation type="journal article" date="2016" name="PLoS Pathog.">
        <title>Biosynthesis of antibiotic leucinostatins in bio-control fungus Purpureocillium lilacinum and their inhibition on phytophthora revealed by genome mining.</title>
        <authorList>
            <person name="Wang G."/>
            <person name="Liu Z."/>
            <person name="Lin R."/>
            <person name="Li E."/>
            <person name="Mao Z."/>
            <person name="Ling J."/>
            <person name="Yang Y."/>
            <person name="Yin W.B."/>
            <person name="Xie B."/>
        </authorList>
    </citation>
    <scope>NUCLEOTIDE SEQUENCE [LARGE SCALE GENOMIC DNA]</scope>
    <source>
        <strain evidence="2">170</strain>
    </source>
</reference>
<dbReference type="AlphaFoldDB" id="A0A179EWA9"/>
<accession>A0A179EWA9</accession>
<comment type="caution">
    <text evidence="2">The sequence shown here is derived from an EMBL/GenBank/DDBJ whole genome shotgun (WGS) entry which is preliminary data.</text>
</comment>
<protein>
    <submittedName>
        <fullName evidence="2">Uncharacterized protein</fullName>
    </submittedName>
</protein>
<sequence>MPNWGSTFRDDHRHELDENDLSYHEVAASLREEARDLRILKKTTGRVSKGAFGPTFGTDPDQCSDESADQVNGQKGKSKTIHEKEQKTDRRKRSRTLADDATCQACGSKFHNLSKCYYINQSIAPRSFKGNPTIRLGIEARLLKDTAFAEEVRRHTKPKEEDKEKQL</sequence>
<feature type="region of interest" description="Disordered" evidence="1">
    <location>
        <begin position="47"/>
        <end position="98"/>
    </location>
</feature>
<feature type="region of interest" description="Disordered" evidence="1">
    <location>
        <begin position="1"/>
        <end position="21"/>
    </location>
</feature>
<dbReference type="GeneID" id="28856748"/>
<proteinExistence type="predicted"/>
<evidence type="ECO:0000256" key="1">
    <source>
        <dbReference type="SAM" id="MobiDB-lite"/>
    </source>
</evidence>
<dbReference type="Proteomes" id="UP000078397">
    <property type="component" value="Unassembled WGS sequence"/>
</dbReference>
<evidence type="ECO:0000313" key="2">
    <source>
        <dbReference type="EMBL" id="OAQ57456.1"/>
    </source>
</evidence>
<dbReference type="KEGG" id="pchm:VFPPC_14991"/>
<gene>
    <name evidence="2" type="ORF">VFPPC_14991</name>
</gene>
<dbReference type="EMBL" id="LSBJ02000025">
    <property type="protein sequence ID" value="OAQ57456.1"/>
    <property type="molecule type" value="Genomic_DNA"/>
</dbReference>